<sequence length="301" mass="32637">DENKGGWFGEDSARVAGGSYHGTISFDTLSSAWNDSGYTEANRNITVSNNVYYDDATVVAFRTRSLTVTVSNAAGDADSTYTDQRLDVPWMNDEVTAMFAANSSLTAENNQNVDPGFIHTYRLNRVRDEMIAHSTDYQEDRATSGAWDWLSDADGGGNNAAAYDNMTLPVLEDFSYTSATAATASTTGGPVGDPRWGAAAVDDSKVILPEAITLDQNYPNPFNPSTEITYSLNSDSHVTLTVYNMVGQKVNVLENNAQTAGSHTVQWNGTDLSGRPVSSGVYLYTLESGNFTMTKKMILMR</sequence>
<protein>
    <recommendedName>
        <fullName evidence="1">FlgD/Vpr Ig-like domain-containing protein</fullName>
    </recommendedName>
</protein>
<evidence type="ECO:0000313" key="2">
    <source>
        <dbReference type="EMBL" id="SVB00613.1"/>
    </source>
</evidence>
<dbReference type="EMBL" id="UINC01025298">
    <property type="protein sequence ID" value="SVB00613.1"/>
    <property type="molecule type" value="Genomic_DNA"/>
</dbReference>
<dbReference type="Gene3D" id="2.60.40.4070">
    <property type="match status" value="1"/>
</dbReference>
<proteinExistence type="predicted"/>
<evidence type="ECO:0000259" key="1">
    <source>
        <dbReference type="Pfam" id="PF13860"/>
    </source>
</evidence>
<reference evidence="2" key="1">
    <citation type="submission" date="2018-05" db="EMBL/GenBank/DDBJ databases">
        <authorList>
            <person name="Lanie J.A."/>
            <person name="Ng W.-L."/>
            <person name="Kazmierczak K.M."/>
            <person name="Andrzejewski T.M."/>
            <person name="Davidsen T.M."/>
            <person name="Wayne K.J."/>
            <person name="Tettelin H."/>
            <person name="Glass J.I."/>
            <person name="Rusch D."/>
            <person name="Podicherti R."/>
            <person name="Tsui H.-C.T."/>
            <person name="Winkler M.E."/>
        </authorList>
    </citation>
    <scope>NUCLEOTIDE SEQUENCE</scope>
</reference>
<dbReference type="NCBIfam" id="TIGR04183">
    <property type="entry name" value="Por_Secre_tail"/>
    <property type="match status" value="1"/>
</dbReference>
<organism evidence="2">
    <name type="scientific">marine metagenome</name>
    <dbReference type="NCBI Taxonomy" id="408172"/>
    <lineage>
        <taxon>unclassified sequences</taxon>
        <taxon>metagenomes</taxon>
        <taxon>ecological metagenomes</taxon>
    </lineage>
</organism>
<name>A0A382AHZ9_9ZZZZ</name>
<dbReference type="AlphaFoldDB" id="A0A382AHZ9"/>
<feature type="non-terminal residue" evidence="2">
    <location>
        <position position="1"/>
    </location>
</feature>
<gene>
    <name evidence="2" type="ORF">METZ01_LOCUS153467</name>
</gene>
<feature type="domain" description="FlgD/Vpr Ig-like" evidence="1">
    <location>
        <begin position="227"/>
        <end position="288"/>
    </location>
</feature>
<dbReference type="InterPro" id="IPR025965">
    <property type="entry name" value="FlgD/Vpr_Ig-like"/>
</dbReference>
<dbReference type="InterPro" id="IPR026444">
    <property type="entry name" value="Secre_tail"/>
</dbReference>
<accession>A0A382AHZ9</accession>
<dbReference type="Pfam" id="PF13860">
    <property type="entry name" value="FlgD_ig"/>
    <property type="match status" value="1"/>
</dbReference>